<organism evidence="2 3">
    <name type="scientific">Latilactobacillus graminis DSM 20719</name>
    <dbReference type="NCBI Taxonomy" id="1423752"/>
    <lineage>
        <taxon>Bacteria</taxon>
        <taxon>Bacillati</taxon>
        <taxon>Bacillota</taxon>
        <taxon>Bacilli</taxon>
        <taxon>Lactobacillales</taxon>
        <taxon>Lactobacillaceae</taxon>
        <taxon>Latilactobacillus</taxon>
    </lineage>
</organism>
<evidence type="ECO:0000256" key="1">
    <source>
        <dbReference type="SAM" id="Phobius"/>
    </source>
</evidence>
<dbReference type="RefSeq" id="WP_057907719.1">
    <property type="nucleotide sequence ID" value="NZ_AYZB01000005.1"/>
</dbReference>
<dbReference type="Proteomes" id="UP000050823">
    <property type="component" value="Unassembled WGS sequence"/>
</dbReference>
<evidence type="ECO:0000313" key="2">
    <source>
        <dbReference type="EMBL" id="KRM23932.1"/>
    </source>
</evidence>
<sequence>MQELWQKRVQKHVQEQVKYLRLVFNDHFVIAIIFLLGALGYTYANAVKGIVNPQVWWMKPGLSLVLLATVSFGRLATLLKEADHVFLRPKESDLVWYLKAARLYSSWLPLIAIGFITLLLAPLLLITKTWSSWNFIFLLWTLLAIKDRRFTMQLQQWYQANQRQKGWFMWFLIDWLVIASQLYQWVNLVGFVIALISAYYQRQQLGKIQKTQLFDWLQAVSDEDSRIGRIYRLYNLFTDVPGLSSQVKRRRYLDGLLKLIAIRPANTYLYLYTRGFLRGTEFSGLYLRLVLLGGIILCFSHLWWLSFALGCLLIYLVGFQLLPFYNQYDQIIFTHLYPVAPASQMHAFKQLLRTLLLVQATFFSIILLVTLGVTVEVGLSIVGLFGLVIGFIQVYLPNRLSA</sequence>
<dbReference type="EMBL" id="AYZB01000005">
    <property type="protein sequence ID" value="KRM23932.1"/>
    <property type="molecule type" value="Genomic_DNA"/>
</dbReference>
<keyword evidence="1" id="KW-0472">Membrane</keyword>
<feature type="transmembrane region" description="Helical" evidence="1">
    <location>
        <begin position="285"/>
        <end position="318"/>
    </location>
</feature>
<dbReference type="AlphaFoldDB" id="A0AA89I8S3"/>
<feature type="transmembrane region" description="Helical" evidence="1">
    <location>
        <begin position="167"/>
        <end position="200"/>
    </location>
</feature>
<feature type="transmembrane region" description="Helical" evidence="1">
    <location>
        <begin position="20"/>
        <end position="41"/>
    </location>
</feature>
<feature type="transmembrane region" description="Helical" evidence="1">
    <location>
        <begin position="351"/>
        <end position="371"/>
    </location>
</feature>
<keyword evidence="1" id="KW-0812">Transmembrane</keyword>
<feature type="transmembrane region" description="Helical" evidence="1">
    <location>
        <begin position="377"/>
        <end position="396"/>
    </location>
</feature>
<feature type="transmembrane region" description="Helical" evidence="1">
    <location>
        <begin position="61"/>
        <end position="79"/>
    </location>
</feature>
<dbReference type="GO" id="GO:0016020">
    <property type="term" value="C:membrane"/>
    <property type="evidence" value="ECO:0007669"/>
    <property type="project" value="InterPro"/>
</dbReference>
<name>A0AA89I8S3_9LACO</name>
<keyword evidence="1" id="KW-1133">Transmembrane helix</keyword>
<protein>
    <submittedName>
        <fullName evidence="2">Bacterial ABC transporter EcsB family protein</fullName>
    </submittedName>
</protein>
<dbReference type="InterPro" id="IPR010288">
    <property type="entry name" value="EcsB_ABC"/>
</dbReference>
<proteinExistence type="predicted"/>
<feature type="transmembrane region" description="Helical" evidence="1">
    <location>
        <begin position="100"/>
        <end position="124"/>
    </location>
</feature>
<reference evidence="2 3" key="1">
    <citation type="journal article" date="2015" name="Genome Announc.">
        <title>Expanding the biotechnology potential of lactobacilli through comparative genomics of 213 strains and associated genera.</title>
        <authorList>
            <person name="Sun Z."/>
            <person name="Harris H.M."/>
            <person name="McCann A."/>
            <person name="Guo C."/>
            <person name="Argimon S."/>
            <person name="Zhang W."/>
            <person name="Yang X."/>
            <person name="Jeffery I.B."/>
            <person name="Cooney J.C."/>
            <person name="Kagawa T.F."/>
            <person name="Liu W."/>
            <person name="Song Y."/>
            <person name="Salvetti E."/>
            <person name="Wrobel A."/>
            <person name="Rasinkangas P."/>
            <person name="Parkhill J."/>
            <person name="Rea M.C."/>
            <person name="O'Sullivan O."/>
            <person name="Ritari J."/>
            <person name="Douillard F.P."/>
            <person name="Paul Ross R."/>
            <person name="Yang R."/>
            <person name="Briner A.E."/>
            <person name="Felis G.E."/>
            <person name="de Vos W.M."/>
            <person name="Barrangou R."/>
            <person name="Klaenhammer T.R."/>
            <person name="Caufield P.W."/>
            <person name="Cui Y."/>
            <person name="Zhang H."/>
            <person name="O'Toole P.W."/>
        </authorList>
    </citation>
    <scope>NUCLEOTIDE SEQUENCE [LARGE SCALE GENOMIC DNA]</scope>
    <source>
        <strain evidence="2 3">DSM 20719</strain>
    </source>
</reference>
<accession>A0AA89I8S3</accession>
<comment type="caution">
    <text evidence="2">The sequence shown here is derived from an EMBL/GenBank/DDBJ whole genome shotgun (WGS) entry which is preliminary data.</text>
</comment>
<gene>
    <name evidence="2" type="ORF">FC90_GL001172</name>
</gene>
<dbReference type="Pfam" id="PF05975">
    <property type="entry name" value="EcsB"/>
    <property type="match status" value="1"/>
</dbReference>
<evidence type="ECO:0000313" key="3">
    <source>
        <dbReference type="Proteomes" id="UP000050823"/>
    </source>
</evidence>
<dbReference type="PIRSF" id="PIRSF037259">
    <property type="entry name" value="EcsB_ABC"/>
    <property type="match status" value="1"/>
</dbReference>